<dbReference type="InterPro" id="IPR035952">
    <property type="entry name" value="Rhomboid-like_sf"/>
</dbReference>
<feature type="transmembrane region" description="Helical" evidence="5">
    <location>
        <begin position="140"/>
        <end position="160"/>
    </location>
</feature>
<keyword evidence="4 5" id="KW-0472">Membrane</keyword>
<feature type="transmembrane region" description="Helical" evidence="5">
    <location>
        <begin position="279"/>
        <end position="299"/>
    </location>
</feature>
<name>M0M6V2_HALMO</name>
<feature type="transmembrane region" description="Helical" evidence="5">
    <location>
        <begin position="74"/>
        <end position="94"/>
    </location>
</feature>
<feature type="domain" description="Peptidase S54 rhomboid" evidence="6">
    <location>
        <begin position="89"/>
        <end position="243"/>
    </location>
</feature>
<gene>
    <name evidence="7" type="ORF">C448_14268</name>
</gene>
<dbReference type="AlphaFoldDB" id="M0M6V2"/>
<dbReference type="OrthoDB" id="205691at2157"/>
<feature type="transmembrane region" description="Helical" evidence="5">
    <location>
        <begin position="6"/>
        <end position="28"/>
    </location>
</feature>
<evidence type="ECO:0000259" key="6">
    <source>
        <dbReference type="Pfam" id="PF01694"/>
    </source>
</evidence>
<feature type="transmembrane region" description="Helical" evidence="5">
    <location>
        <begin position="254"/>
        <end position="273"/>
    </location>
</feature>
<dbReference type="Gene3D" id="1.20.1540.10">
    <property type="entry name" value="Rhomboid-like"/>
    <property type="match status" value="1"/>
</dbReference>
<dbReference type="PATRIC" id="fig|931277.6.peg.2800"/>
<proteinExistence type="predicted"/>
<feature type="transmembrane region" description="Helical" evidence="5">
    <location>
        <begin position="218"/>
        <end position="242"/>
    </location>
</feature>
<accession>M0M6V2</accession>
<keyword evidence="2 5" id="KW-0812">Transmembrane</keyword>
<dbReference type="GO" id="GO:0004252">
    <property type="term" value="F:serine-type endopeptidase activity"/>
    <property type="evidence" value="ECO:0007669"/>
    <property type="project" value="InterPro"/>
</dbReference>
<dbReference type="SUPFAM" id="SSF144091">
    <property type="entry name" value="Rhomboid-like"/>
    <property type="match status" value="1"/>
</dbReference>
<protein>
    <recommendedName>
        <fullName evidence="6">Peptidase S54 rhomboid domain-containing protein</fullName>
    </recommendedName>
</protein>
<comment type="caution">
    <text evidence="7">The sequence shown here is derived from an EMBL/GenBank/DDBJ whole genome shotgun (WGS) entry which is preliminary data.</text>
</comment>
<reference evidence="7 8" key="1">
    <citation type="journal article" date="2014" name="PLoS Genet.">
        <title>Phylogenetically driven sequencing of extremely halophilic archaea reveals strategies for static and dynamic osmo-response.</title>
        <authorList>
            <person name="Becker E.A."/>
            <person name="Seitzer P.M."/>
            <person name="Tritt A."/>
            <person name="Larsen D."/>
            <person name="Krusor M."/>
            <person name="Yao A.I."/>
            <person name="Wu D."/>
            <person name="Madern D."/>
            <person name="Eisen J.A."/>
            <person name="Darling A.E."/>
            <person name="Facciotti M.T."/>
        </authorList>
    </citation>
    <scope>NUCLEOTIDE SEQUENCE [LARGE SCALE GENOMIC DNA]</scope>
    <source>
        <strain evidence="7 8">DSM 1307</strain>
    </source>
</reference>
<feature type="transmembrane region" description="Helical" evidence="5">
    <location>
        <begin position="167"/>
        <end position="190"/>
    </location>
</feature>
<keyword evidence="3 5" id="KW-1133">Transmembrane helix</keyword>
<feature type="transmembrane region" description="Helical" evidence="5">
    <location>
        <begin position="320"/>
        <end position="339"/>
    </location>
</feature>
<dbReference type="STRING" id="931277.C448_14268"/>
<evidence type="ECO:0000256" key="1">
    <source>
        <dbReference type="ARBA" id="ARBA00004141"/>
    </source>
</evidence>
<dbReference type="Pfam" id="PF01694">
    <property type="entry name" value="Rhomboid"/>
    <property type="match status" value="1"/>
</dbReference>
<keyword evidence="8" id="KW-1185">Reference proteome</keyword>
<dbReference type="Proteomes" id="UP000011568">
    <property type="component" value="Unassembled WGS sequence"/>
</dbReference>
<feature type="transmembrane region" description="Helical" evidence="5">
    <location>
        <begin position="101"/>
        <end position="120"/>
    </location>
</feature>
<evidence type="ECO:0000313" key="8">
    <source>
        <dbReference type="Proteomes" id="UP000011568"/>
    </source>
</evidence>
<comment type="subcellular location">
    <subcellularLocation>
        <location evidence="1">Membrane</location>
        <topology evidence="1">Multi-pass membrane protein</topology>
    </subcellularLocation>
</comment>
<dbReference type="GO" id="GO:0016020">
    <property type="term" value="C:membrane"/>
    <property type="evidence" value="ECO:0007669"/>
    <property type="project" value="UniProtKB-SubCell"/>
</dbReference>
<evidence type="ECO:0000256" key="3">
    <source>
        <dbReference type="ARBA" id="ARBA00022989"/>
    </source>
</evidence>
<sequence length="555" mass="58782">MSSPWLALTRIAVALAVVLSALVALRIDTHDRTTALRARFLAGIPWGTLLTMLGVLAVYLFVQGGFHHWYGPLALPFRAWSYGSPLGIALSSFAHVDPGHLIGNLVGTLALAPLAEYAWGHYPDEQGPKSPLVRNPIARVLAIPVAALLVGLFVALFAIGPVIGFSGVLFAIAGVALIHYPLATVIALAASDAVRQVYAAVRNPVVQASADPSFGAPWWAGIAIQAHAIGLLVGVLAGIVLVRRRETGPTAGRLWLGTVLFAISQSLWAVYWFRGNGGFVLYRALGVVLVFGLALLVVAGVVATGRVPSAVPLVGGTERWAGAAVVVLLALAALSAPAIPVNLTTVESSTARAATTPNAAPANTTAEQSDAIAVRDYTVRYAENITNRQVSVVDVTAFGESTTVNASGVIVTSERRHLWTTAVQASRLAFTGRATVRIGGLGWDERIRVSRSGWQAGDDRAYKIWLNRSNQTRVGYRSAPATADATIRGKNVSIVPRRKGFGLVVSRANETLGRAPLPNNGTTRAANLTFSREGRTLFAATGETRVPIAERERYR</sequence>
<organism evidence="7 8">
    <name type="scientific">Halococcus morrhuae DSM 1307</name>
    <dbReference type="NCBI Taxonomy" id="931277"/>
    <lineage>
        <taxon>Archaea</taxon>
        <taxon>Methanobacteriati</taxon>
        <taxon>Methanobacteriota</taxon>
        <taxon>Stenosarchaea group</taxon>
        <taxon>Halobacteria</taxon>
        <taxon>Halobacteriales</taxon>
        <taxon>Halococcaceae</taxon>
        <taxon>Halococcus</taxon>
    </lineage>
</organism>
<evidence type="ECO:0000256" key="5">
    <source>
        <dbReference type="SAM" id="Phobius"/>
    </source>
</evidence>
<evidence type="ECO:0000313" key="7">
    <source>
        <dbReference type="EMBL" id="EMA40100.1"/>
    </source>
</evidence>
<dbReference type="EMBL" id="AOMC01000154">
    <property type="protein sequence ID" value="EMA40100.1"/>
    <property type="molecule type" value="Genomic_DNA"/>
</dbReference>
<dbReference type="InterPro" id="IPR022764">
    <property type="entry name" value="Peptidase_S54_rhomboid_dom"/>
</dbReference>
<feature type="transmembrane region" description="Helical" evidence="5">
    <location>
        <begin position="40"/>
        <end position="62"/>
    </location>
</feature>
<dbReference type="eggNOG" id="arCOG01771">
    <property type="taxonomic scope" value="Archaea"/>
</dbReference>
<evidence type="ECO:0000256" key="4">
    <source>
        <dbReference type="ARBA" id="ARBA00023136"/>
    </source>
</evidence>
<evidence type="ECO:0000256" key="2">
    <source>
        <dbReference type="ARBA" id="ARBA00022692"/>
    </source>
</evidence>
<dbReference type="RefSeq" id="WP_004055749.1">
    <property type="nucleotide sequence ID" value="NZ_AOMC01000154.1"/>
</dbReference>